<dbReference type="EMBL" id="CP005074">
    <property type="protein sequence ID" value="AGR40938.1"/>
    <property type="molecule type" value="Genomic_DNA"/>
</dbReference>
<proteinExistence type="predicted"/>
<dbReference type="PATRIC" id="fig|1276220.3.peg.276"/>
<dbReference type="HOGENOM" id="CLU_2652653_0_0_14"/>
<dbReference type="KEGG" id="stai:STAIW_v1c02740"/>
<evidence type="ECO:0000313" key="2">
    <source>
        <dbReference type="Proteomes" id="UP000014984"/>
    </source>
</evidence>
<organism evidence="1 2">
    <name type="scientific">Spiroplasma taiwanense CT-1</name>
    <dbReference type="NCBI Taxonomy" id="1276220"/>
    <lineage>
        <taxon>Bacteria</taxon>
        <taxon>Bacillati</taxon>
        <taxon>Mycoplasmatota</taxon>
        <taxon>Mollicutes</taxon>
        <taxon>Entomoplasmatales</taxon>
        <taxon>Spiroplasmataceae</taxon>
        <taxon>Spiroplasma</taxon>
    </lineage>
</organism>
<keyword evidence="2" id="KW-1185">Reference proteome</keyword>
<accession>S5MAZ2</accession>
<reference evidence="1 2" key="1">
    <citation type="journal article" date="2013" name="Genome Biol. Evol.">
        <title>Comparison of metabolic capacities and inference of gene content evolution in mosquito-associated Spiroplasma diminutum and S. taiwanense.</title>
        <authorList>
            <person name="Lo W.S."/>
            <person name="Ku C."/>
            <person name="Chen L.L."/>
            <person name="Chang T.H."/>
            <person name="Kuo C.H."/>
        </authorList>
    </citation>
    <scope>NUCLEOTIDE SEQUENCE [LARGE SCALE GENOMIC DNA]</scope>
    <source>
        <strain evidence="1">CT-1</strain>
    </source>
</reference>
<name>S5MAZ2_9MOLU</name>
<protein>
    <submittedName>
        <fullName evidence="1">Uncharacterized protein</fullName>
    </submittedName>
</protein>
<dbReference type="AlphaFoldDB" id="S5MAZ2"/>
<dbReference type="RefSeq" id="WP_020834077.1">
    <property type="nucleotide sequence ID" value="NC_021846.1"/>
</dbReference>
<dbReference type="STRING" id="1276220.STAIW_v1c02740"/>
<sequence>MKKINIFKNDNYKFSINIGIIDEKICFIGFPNDDIFNWFPRNKFLIIENNEKCPTWINNIIDDFFEKKIQILICSI</sequence>
<dbReference type="Proteomes" id="UP000014984">
    <property type="component" value="Chromosome"/>
</dbReference>
<gene>
    <name evidence="1" type="ORF">STAIW_v1c02740</name>
</gene>
<dbReference type="OrthoDB" id="9802228at2"/>
<evidence type="ECO:0000313" key="1">
    <source>
        <dbReference type="EMBL" id="AGR40938.1"/>
    </source>
</evidence>